<protein>
    <submittedName>
        <fullName evidence="2">Uncharacterized protein</fullName>
    </submittedName>
</protein>
<dbReference type="EMBL" id="VTWT01000007">
    <property type="protein sequence ID" value="KAA9331886.1"/>
    <property type="molecule type" value="Genomic_DNA"/>
</dbReference>
<gene>
    <name evidence="2" type="ORF">F0P94_13895</name>
</gene>
<reference evidence="2 3" key="1">
    <citation type="submission" date="2019-09" db="EMBL/GenBank/DDBJ databases">
        <title>Genome sequence of Adhaeribacter sp. M2.</title>
        <authorList>
            <person name="Srinivasan S."/>
        </authorList>
    </citation>
    <scope>NUCLEOTIDE SEQUENCE [LARGE SCALE GENOMIC DNA]</scope>
    <source>
        <strain evidence="2 3">M2</strain>
    </source>
</reference>
<evidence type="ECO:0000256" key="1">
    <source>
        <dbReference type="SAM" id="SignalP"/>
    </source>
</evidence>
<dbReference type="Proteomes" id="UP000326570">
    <property type="component" value="Unassembled WGS sequence"/>
</dbReference>
<sequence>MIRIVTTPKKKRNFLLKVSLSLILFLQIQLPDAAVPALKEDIHVAGVSHKPLKDHPLSVAKSIGRTGPDALAFK</sequence>
<evidence type="ECO:0000313" key="2">
    <source>
        <dbReference type="EMBL" id="KAA9331886.1"/>
    </source>
</evidence>
<comment type="caution">
    <text evidence="2">The sequence shown here is derived from an EMBL/GenBank/DDBJ whole genome shotgun (WGS) entry which is preliminary data.</text>
</comment>
<proteinExistence type="predicted"/>
<evidence type="ECO:0000313" key="3">
    <source>
        <dbReference type="Proteomes" id="UP000326570"/>
    </source>
</evidence>
<name>A0A5N1IU75_9BACT</name>
<keyword evidence="3" id="KW-1185">Reference proteome</keyword>
<feature type="chain" id="PRO_5024981051" evidence="1">
    <location>
        <begin position="34"/>
        <end position="74"/>
    </location>
</feature>
<dbReference type="AlphaFoldDB" id="A0A5N1IU75"/>
<feature type="signal peptide" evidence="1">
    <location>
        <begin position="1"/>
        <end position="33"/>
    </location>
</feature>
<keyword evidence="1" id="KW-0732">Signal</keyword>
<dbReference type="RefSeq" id="WP_150904495.1">
    <property type="nucleotide sequence ID" value="NZ_VTWT01000007.1"/>
</dbReference>
<organism evidence="2 3">
    <name type="scientific">Adhaeribacter soli</name>
    <dbReference type="NCBI Taxonomy" id="2607655"/>
    <lineage>
        <taxon>Bacteria</taxon>
        <taxon>Pseudomonadati</taxon>
        <taxon>Bacteroidota</taxon>
        <taxon>Cytophagia</taxon>
        <taxon>Cytophagales</taxon>
        <taxon>Hymenobacteraceae</taxon>
        <taxon>Adhaeribacter</taxon>
    </lineage>
</organism>
<accession>A0A5N1IU75</accession>